<feature type="region of interest" description="Disordered" evidence="1">
    <location>
        <begin position="188"/>
        <end position="218"/>
    </location>
</feature>
<feature type="compositionally biased region" description="Low complexity" evidence="1">
    <location>
        <begin position="554"/>
        <end position="564"/>
    </location>
</feature>
<sequence length="573" mass="57962">MLAAHEHHACTCVRMMLFISVRAQGRGVGAHNGGCCVCSSHAGQRKSAGGHRGKGANLAEGGSASTGSAPNSPRLLRSTRDSKGSHSSKGSRGGRGLLHCSGSSSDSDLASSSKFSFKMREKLQALDADRAPHADQDAGGGSGSNSQRGRAAAHVHASTAGSWAAGASPLGRPSGPNMPCVAAPPALAGDMQHINDGTSPVHESPTSPSHESPAVATAKKVPLGSPASPFATSPSPFAAGAASVSCFSTAASRRSSEQPHSSMASAAAAAVAAVDAEHAAAAGAMGGSQGASSTWRSKPSSSSGATAQSASRMGRSTGGEKVAELMLNAGVDGCDGDVGDVGAGGHPRLRVSTGREAWGSGKVSPQGSVEAQACLYPANQVAAAALLQHGEQCGGEEVQYGPAEVSPLPSPKLCATPMRTNGVAAGPRPPFRGADMSSYQIQRAYEIEASRASVPEMLLRAHKQDISGGYSSGSSSIRSPSSYAMANAIQAQIDALELRDAQQQQQQQQHVQGGRLEGESRLLRRASHSGGSTGSAAAAQQRSGSDMLVGLDGQQQVRHQTQQVHARRASEVG</sequence>
<feature type="non-terminal residue" evidence="2">
    <location>
        <position position="573"/>
    </location>
</feature>
<protein>
    <submittedName>
        <fullName evidence="2">Uncharacterized protein</fullName>
    </submittedName>
</protein>
<feature type="region of interest" description="Disordered" evidence="1">
    <location>
        <begin position="285"/>
        <end position="318"/>
    </location>
</feature>
<comment type="caution">
    <text evidence="2">The sequence shown here is derived from an EMBL/GenBank/DDBJ whole genome shotgun (WGS) entry which is preliminary data.</text>
</comment>
<organism evidence="2 3">
    <name type="scientific">Dunaliella salina</name>
    <name type="common">Green alga</name>
    <name type="synonym">Protococcus salinus</name>
    <dbReference type="NCBI Taxonomy" id="3046"/>
    <lineage>
        <taxon>Eukaryota</taxon>
        <taxon>Viridiplantae</taxon>
        <taxon>Chlorophyta</taxon>
        <taxon>core chlorophytes</taxon>
        <taxon>Chlorophyceae</taxon>
        <taxon>CS clade</taxon>
        <taxon>Chlamydomonadales</taxon>
        <taxon>Dunaliellaceae</taxon>
        <taxon>Dunaliella</taxon>
    </lineage>
</organism>
<evidence type="ECO:0000256" key="1">
    <source>
        <dbReference type="SAM" id="MobiDB-lite"/>
    </source>
</evidence>
<feature type="region of interest" description="Disordered" evidence="1">
    <location>
        <begin position="499"/>
        <end position="573"/>
    </location>
</feature>
<feature type="compositionally biased region" description="Low complexity" evidence="1">
    <location>
        <begin position="144"/>
        <end position="157"/>
    </location>
</feature>
<feature type="region of interest" description="Disordered" evidence="1">
    <location>
        <begin position="43"/>
        <end position="111"/>
    </location>
</feature>
<dbReference type="EMBL" id="MU069797">
    <property type="protein sequence ID" value="KAF5833689.1"/>
    <property type="molecule type" value="Genomic_DNA"/>
</dbReference>
<feature type="compositionally biased region" description="Low complexity" evidence="1">
    <location>
        <begin position="290"/>
        <end position="311"/>
    </location>
</feature>
<feature type="region of interest" description="Disordered" evidence="1">
    <location>
        <begin position="129"/>
        <end position="157"/>
    </location>
</feature>
<feature type="compositionally biased region" description="Low complexity" evidence="1">
    <location>
        <begin position="97"/>
        <end position="111"/>
    </location>
</feature>
<feature type="compositionally biased region" description="Low complexity" evidence="1">
    <location>
        <begin position="528"/>
        <end position="545"/>
    </location>
</feature>
<dbReference type="Proteomes" id="UP000815325">
    <property type="component" value="Unassembled WGS sequence"/>
</dbReference>
<proteinExistence type="predicted"/>
<feature type="compositionally biased region" description="Low complexity" evidence="1">
    <location>
        <begin position="198"/>
        <end position="213"/>
    </location>
</feature>
<keyword evidence="3" id="KW-1185">Reference proteome</keyword>
<evidence type="ECO:0000313" key="2">
    <source>
        <dbReference type="EMBL" id="KAF5833689.1"/>
    </source>
</evidence>
<evidence type="ECO:0000313" key="3">
    <source>
        <dbReference type="Proteomes" id="UP000815325"/>
    </source>
</evidence>
<reference evidence="2" key="1">
    <citation type="submission" date="2017-08" db="EMBL/GenBank/DDBJ databases">
        <authorList>
            <person name="Polle J.E."/>
            <person name="Barry K."/>
            <person name="Cushman J."/>
            <person name="Schmutz J."/>
            <person name="Tran D."/>
            <person name="Hathwaick L.T."/>
            <person name="Yim W.C."/>
            <person name="Jenkins J."/>
            <person name="Mckie-Krisberg Z.M."/>
            <person name="Prochnik S."/>
            <person name="Lindquist E."/>
            <person name="Dockter R.B."/>
            <person name="Adam C."/>
            <person name="Molina H."/>
            <person name="Bunkerborg J."/>
            <person name="Jin E."/>
            <person name="Buchheim M."/>
            <person name="Magnuson J."/>
        </authorList>
    </citation>
    <scope>NUCLEOTIDE SEQUENCE</scope>
    <source>
        <strain evidence="2">CCAP 19/18</strain>
    </source>
</reference>
<name>A0ABQ7GGG9_DUNSA</name>
<gene>
    <name evidence="2" type="ORF">DUNSADRAFT_9960</name>
</gene>
<accession>A0ABQ7GGG9</accession>